<dbReference type="SUPFAM" id="SSF52096">
    <property type="entry name" value="ClpP/crotonase"/>
    <property type="match status" value="1"/>
</dbReference>
<evidence type="ECO:0000256" key="1">
    <source>
        <dbReference type="ARBA" id="ARBA00005254"/>
    </source>
</evidence>
<dbReference type="PANTHER" id="PTHR42964">
    <property type="entry name" value="ENOYL-COA HYDRATASE"/>
    <property type="match status" value="1"/>
</dbReference>
<accession>A0ABX9VZW8</accession>
<dbReference type="Gene3D" id="1.10.12.10">
    <property type="entry name" value="Lyase 2-enoyl-coa Hydratase, Chain A, domain 2"/>
    <property type="match status" value="1"/>
</dbReference>
<dbReference type="InterPro" id="IPR014748">
    <property type="entry name" value="Enoyl-CoA_hydra_C"/>
</dbReference>
<keyword evidence="3" id="KW-1185">Reference proteome</keyword>
<dbReference type="InterPro" id="IPR001753">
    <property type="entry name" value="Enoyl-CoA_hydra/iso"/>
</dbReference>
<comment type="similarity">
    <text evidence="1">Belongs to the enoyl-CoA hydratase/isomerase family.</text>
</comment>
<evidence type="ECO:0000313" key="3">
    <source>
        <dbReference type="Proteomes" id="UP000274695"/>
    </source>
</evidence>
<gene>
    <name evidence="2" type="ORF">D0911_16075</name>
</gene>
<protein>
    <submittedName>
        <fullName evidence="2">Enoyl-CoA hydratase/isomerase family protein</fullName>
    </submittedName>
</protein>
<dbReference type="CDD" id="cd06558">
    <property type="entry name" value="crotonase-like"/>
    <property type="match status" value="1"/>
</dbReference>
<evidence type="ECO:0000313" key="2">
    <source>
        <dbReference type="EMBL" id="RNL59466.1"/>
    </source>
</evidence>
<proteinExistence type="inferred from homology"/>
<comment type="caution">
    <text evidence="2">The sequence shown here is derived from an EMBL/GenBank/DDBJ whole genome shotgun (WGS) entry which is preliminary data.</text>
</comment>
<dbReference type="PANTHER" id="PTHR42964:SF1">
    <property type="entry name" value="POLYKETIDE BIOSYNTHESIS ENOYL-COA HYDRATASE PKSH-RELATED"/>
    <property type="match status" value="1"/>
</dbReference>
<dbReference type="EMBL" id="RHGB01000021">
    <property type="protein sequence ID" value="RNL59466.1"/>
    <property type="molecule type" value="Genomic_DNA"/>
</dbReference>
<dbReference type="InterPro" id="IPR029045">
    <property type="entry name" value="ClpP/crotonase-like_dom_sf"/>
</dbReference>
<reference evidence="2 3" key="1">
    <citation type="submission" date="2018-10" db="EMBL/GenBank/DDBJ databases">
        <title>Draft genome sequence of Zhongshania sp. DSW25-10.</title>
        <authorList>
            <person name="Oh J."/>
        </authorList>
    </citation>
    <scope>NUCLEOTIDE SEQUENCE [LARGE SCALE GENOMIC DNA]</scope>
    <source>
        <strain evidence="2 3">DSW25-10</strain>
    </source>
</reference>
<sequence>MSEAKTNPEVLIGEGAALLTLDSGVAHLQLNRPESANGLDIPTLEALYAALMVCHGDRRVRVVLLTGKGANFCAGGDVHTFASKGSDLREYIRQATLHLQVAITAMVHLDAPVIAAVQGFAAGGGGMGLVCASDIVIAGQSSKYLAGATRVAMAPDAGLSVTLPRLVGARKAAEMLLMNPTMGADEALSLGLINKIVADDQLQDEAMKYARKMAEGAPMALAATKRLLWTGIGLGIDAAMPEEARTVANLCRTKDVTEGLAAVIERRAPQFKGE</sequence>
<dbReference type="Pfam" id="PF00378">
    <property type="entry name" value="ECH_1"/>
    <property type="match status" value="1"/>
</dbReference>
<organism evidence="2 3">
    <name type="scientific">Zhongshania marina</name>
    <dbReference type="NCBI Taxonomy" id="2304603"/>
    <lineage>
        <taxon>Bacteria</taxon>
        <taxon>Pseudomonadati</taxon>
        <taxon>Pseudomonadota</taxon>
        <taxon>Gammaproteobacteria</taxon>
        <taxon>Cellvibrionales</taxon>
        <taxon>Spongiibacteraceae</taxon>
        <taxon>Zhongshania</taxon>
    </lineage>
</organism>
<dbReference type="InterPro" id="IPR051683">
    <property type="entry name" value="Enoyl-CoA_Hydratase/Isomerase"/>
</dbReference>
<name>A0ABX9VZW8_9GAMM</name>
<dbReference type="Gene3D" id="3.90.226.10">
    <property type="entry name" value="2-enoyl-CoA Hydratase, Chain A, domain 1"/>
    <property type="match status" value="1"/>
</dbReference>
<dbReference type="RefSeq" id="WP_123183356.1">
    <property type="nucleotide sequence ID" value="NZ_RHGB01000021.1"/>
</dbReference>
<dbReference type="Proteomes" id="UP000274695">
    <property type="component" value="Unassembled WGS sequence"/>
</dbReference>